<protein>
    <submittedName>
        <fullName evidence="1">Uncharacterized protein</fullName>
    </submittedName>
</protein>
<dbReference type="Proteomes" id="UP001054945">
    <property type="component" value="Unassembled WGS sequence"/>
</dbReference>
<proteinExistence type="predicted"/>
<reference evidence="1 2" key="1">
    <citation type="submission" date="2021-06" db="EMBL/GenBank/DDBJ databases">
        <title>Caerostris extrusa draft genome.</title>
        <authorList>
            <person name="Kono N."/>
            <person name="Arakawa K."/>
        </authorList>
    </citation>
    <scope>NUCLEOTIDE SEQUENCE [LARGE SCALE GENOMIC DNA]</scope>
</reference>
<dbReference type="AlphaFoldDB" id="A0AAV4SVV6"/>
<evidence type="ECO:0000313" key="2">
    <source>
        <dbReference type="Proteomes" id="UP001054945"/>
    </source>
</evidence>
<name>A0AAV4SVV6_CAEEX</name>
<gene>
    <name evidence="1" type="ORF">CEXT_145921</name>
</gene>
<comment type="caution">
    <text evidence="1">The sequence shown here is derived from an EMBL/GenBank/DDBJ whole genome shotgun (WGS) entry which is preliminary data.</text>
</comment>
<accession>A0AAV4SVV6</accession>
<evidence type="ECO:0000313" key="1">
    <source>
        <dbReference type="EMBL" id="GIY36620.1"/>
    </source>
</evidence>
<organism evidence="1 2">
    <name type="scientific">Caerostris extrusa</name>
    <name type="common">Bark spider</name>
    <name type="synonym">Caerostris bankana</name>
    <dbReference type="NCBI Taxonomy" id="172846"/>
    <lineage>
        <taxon>Eukaryota</taxon>
        <taxon>Metazoa</taxon>
        <taxon>Ecdysozoa</taxon>
        <taxon>Arthropoda</taxon>
        <taxon>Chelicerata</taxon>
        <taxon>Arachnida</taxon>
        <taxon>Araneae</taxon>
        <taxon>Araneomorphae</taxon>
        <taxon>Entelegynae</taxon>
        <taxon>Araneoidea</taxon>
        <taxon>Araneidae</taxon>
        <taxon>Caerostris</taxon>
    </lineage>
</organism>
<dbReference type="EMBL" id="BPLR01010068">
    <property type="protein sequence ID" value="GIY36620.1"/>
    <property type="molecule type" value="Genomic_DNA"/>
</dbReference>
<sequence>MEMNEASAFLREDLASPEAAAAWGQQSKTEMGNSGLPHANASCSSGFSDVPGSFMVECWAMAYCVICRNGGGRVELKGNSKPSGVN</sequence>
<keyword evidence="2" id="KW-1185">Reference proteome</keyword>